<gene>
    <name evidence="1" type="ordered locus">Tery_2013</name>
</gene>
<evidence type="ECO:0000313" key="1">
    <source>
        <dbReference type="EMBL" id="ABG51261.1"/>
    </source>
</evidence>
<proteinExistence type="predicted"/>
<accession>Q113R3</accession>
<reference evidence="1" key="1">
    <citation type="submission" date="2006-06" db="EMBL/GenBank/DDBJ databases">
        <title>Complete sequence of Trichodesmium erythraeum IMS101.</title>
        <authorList>
            <consortium name="US DOE Joint Genome Institute"/>
            <person name="Copeland A."/>
            <person name="Lucas S."/>
            <person name="Lapidus A."/>
            <person name="Barry K."/>
            <person name="Detter J.C."/>
            <person name="Glavina del Rio T."/>
            <person name="Hammon N."/>
            <person name="Israni S."/>
            <person name="Dalin E."/>
            <person name="Tice H."/>
            <person name="Pitluck S."/>
            <person name="Kiss H."/>
            <person name="Munk A.C."/>
            <person name="Brettin T."/>
            <person name="Bruce D."/>
            <person name="Han C."/>
            <person name="Tapia R."/>
            <person name="Gilna P."/>
            <person name="Schmutz J."/>
            <person name="Larimer F."/>
            <person name="Land M."/>
            <person name="Hauser L."/>
            <person name="Kyrpides N."/>
            <person name="Kim E."/>
            <person name="Richardson P."/>
        </authorList>
    </citation>
    <scope>NUCLEOTIDE SEQUENCE [LARGE SCALE GENOMIC DNA]</scope>
    <source>
        <strain evidence="1">IMS101</strain>
    </source>
</reference>
<protein>
    <submittedName>
        <fullName evidence="1">Uncharacterized protein</fullName>
    </submittedName>
</protein>
<dbReference type="AlphaFoldDB" id="Q113R3"/>
<sequence>MQLPINEGNWDDKYGEFSDISLVEDTLKAMKKVQGLSVQFGNPTSIQAKLAQDGGYLTTSEPPSEIYGHIIWLASQIQNGASTPVHITIHFWLSRIFCILEWGQKRSVQSILGKF</sequence>
<organism evidence="1">
    <name type="scientific">Trichodesmium erythraeum (strain IMS101)</name>
    <dbReference type="NCBI Taxonomy" id="203124"/>
    <lineage>
        <taxon>Bacteria</taxon>
        <taxon>Bacillati</taxon>
        <taxon>Cyanobacteriota</taxon>
        <taxon>Cyanophyceae</taxon>
        <taxon>Oscillatoriophycideae</taxon>
        <taxon>Oscillatoriales</taxon>
        <taxon>Microcoleaceae</taxon>
        <taxon>Trichodesmium</taxon>
    </lineage>
</organism>
<dbReference type="OrthoDB" id="129245at2"/>
<name>Q113R3_TRIEI</name>
<dbReference type="HOGENOM" id="CLU_2107945_0_0_3"/>
<dbReference type="RefSeq" id="WP_011611634.1">
    <property type="nucleotide sequence ID" value="NC_008312.1"/>
</dbReference>
<dbReference type="EMBL" id="CP000393">
    <property type="protein sequence ID" value="ABG51261.1"/>
    <property type="molecule type" value="Genomic_DNA"/>
</dbReference>
<dbReference type="KEGG" id="ter:Tery_2013"/>